<keyword evidence="3" id="KW-1185">Reference proteome</keyword>
<evidence type="ECO:0000256" key="1">
    <source>
        <dbReference type="SAM" id="Phobius"/>
    </source>
</evidence>
<feature type="transmembrane region" description="Helical" evidence="1">
    <location>
        <begin position="109"/>
        <end position="129"/>
    </location>
</feature>
<keyword evidence="1" id="KW-0472">Membrane</keyword>
<evidence type="ECO:0000313" key="2">
    <source>
        <dbReference type="EMBL" id="PKU40335.1"/>
    </source>
</evidence>
<keyword evidence="2" id="KW-0695">RNA-directed DNA polymerase</keyword>
<name>A0A2I0U2V1_LIMLA</name>
<dbReference type="EMBL" id="KZ506291">
    <property type="protein sequence ID" value="PKU40335.1"/>
    <property type="molecule type" value="Genomic_DNA"/>
</dbReference>
<protein>
    <submittedName>
        <fullName evidence="2">Rna-directed dna polymerase from mobile element jockey-like</fullName>
    </submittedName>
</protein>
<evidence type="ECO:0000313" key="3">
    <source>
        <dbReference type="Proteomes" id="UP000233556"/>
    </source>
</evidence>
<dbReference type="AlphaFoldDB" id="A0A2I0U2V1"/>
<organism evidence="2 3">
    <name type="scientific">Limosa lapponica baueri</name>
    <dbReference type="NCBI Taxonomy" id="1758121"/>
    <lineage>
        <taxon>Eukaryota</taxon>
        <taxon>Metazoa</taxon>
        <taxon>Chordata</taxon>
        <taxon>Craniata</taxon>
        <taxon>Vertebrata</taxon>
        <taxon>Euteleostomi</taxon>
        <taxon>Archelosauria</taxon>
        <taxon>Archosauria</taxon>
        <taxon>Dinosauria</taxon>
        <taxon>Saurischia</taxon>
        <taxon>Theropoda</taxon>
        <taxon>Coelurosauria</taxon>
        <taxon>Aves</taxon>
        <taxon>Neognathae</taxon>
        <taxon>Neoaves</taxon>
        <taxon>Charadriiformes</taxon>
        <taxon>Scolopacidae</taxon>
        <taxon>Limosa</taxon>
    </lineage>
</organism>
<keyword evidence="1" id="KW-1133">Transmembrane helix</keyword>
<reference evidence="3" key="2">
    <citation type="submission" date="2017-12" db="EMBL/GenBank/DDBJ databases">
        <title>Genome sequence of the Bar-tailed Godwit (Limosa lapponica baueri).</title>
        <authorList>
            <person name="Lima N.C.B."/>
            <person name="Parody-Merino A.M."/>
            <person name="Battley P.F."/>
            <person name="Fidler A.E."/>
            <person name="Prosdocimi F."/>
        </authorList>
    </citation>
    <scope>NUCLEOTIDE SEQUENCE [LARGE SCALE GENOMIC DNA]</scope>
</reference>
<reference evidence="3" key="1">
    <citation type="submission" date="2017-11" db="EMBL/GenBank/DDBJ databases">
        <authorList>
            <person name="Lima N.C."/>
            <person name="Parody-Merino A.M."/>
            <person name="Battley P.F."/>
            <person name="Fidler A.E."/>
            <person name="Prosdocimi F."/>
        </authorList>
    </citation>
    <scope>NUCLEOTIDE SEQUENCE [LARGE SCALE GENOMIC DNA]</scope>
</reference>
<keyword evidence="2" id="KW-0808">Transferase</keyword>
<keyword evidence="2" id="KW-0548">Nucleotidyltransferase</keyword>
<sequence>MGSQFLQEDTVGHCIKGLTKVQVIIELEKAQRELTKILDQRFTRLFVCILPLLNSGEAPGNNRPVSLTSVTGEEDDWEEREGFKKEKSCLINFISFYDDMIGLEEEGRAVYVVYFSFNMVFDTVFYNIITYKLMKY</sequence>
<dbReference type="GO" id="GO:0003964">
    <property type="term" value="F:RNA-directed DNA polymerase activity"/>
    <property type="evidence" value="ECO:0007669"/>
    <property type="project" value="UniProtKB-KW"/>
</dbReference>
<dbReference type="Proteomes" id="UP000233556">
    <property type="component" value="Unassembled WGS sequence"/>
</dbReference>
<accession>A0A2I0U2V1</accession>
<keyword evidence="1" id="KW-0812">Transmembrane</keyword>
<gene>
    <name evidence="2" type="ORF">llap_9361</name>
</gene>
<proteinExistence type="predicted"/>